<keyword evidence="3" id="KW-1185">Reference proteome</keyword>
<sequence length="138" mass="15697">MVRGVTKERGESSGASAEKEEVGRMIEEWAAKLEIGKEQKARLLVPQAEKEAVQKELDAVESPLQKKAMEQEKMLEWKLRLATEKTRRLQAAEKAEKELRVAEESLGKLPEWADINQKLDTLVRIEPSSKGLAMTYMF</sequence>
<dbReference type="Proteomes" id="UP000265515">
    <property type="component" value="Unassembled WGS sequence"/>
</dbReference>
<reference evidence="2 3" key="1">
    <citation type="journal article" date="2018" name="Cell">
        <title>The Chara Genome: Secondary Complexity and Implications for Plant Terrestrialization.</title>
        <authorList>
            <person name="Nishiyama T."/>
            <person name="Sakayama H."/>
            <person name="Vries J.D."/>
            <person name="Buschmann H."/>
            <person name="Saint-Marcoux D."/>
            <person name="Ullrich K.K."/>
            <person name="Haas F.B."/>
            <person name="Vanderstraeten L."/>
            <person name="Becker D."/>
            <person name="Lang D."/>
            <person name="Vosolsobe S."/>
            <person name="Rombauts S."/>
            <person name="Wilhelmsson P.K.I."/>
            <person name="Janitza P."/>
            <person name="Kern R."/>
            <person name="Heyl A."/>
            <person name="Rumpler F."/>
            <person name="Villalobos L.I.A.C."/>
            <person name="Clay J.M."/>
            <person name="Skokan R."/>
            <person name="Toyoda A."/>
            <person name="Suzuki Y."/>
            <person name="Kagoshima H."/>
            <person name="Schijlen E."/>
            <person name="Tajeshwar N."/>
            <person name="Catarino B."/>
            <person name="Hetherington A.J."/>
            <person name="Saltykova A."/>
            <person name="Bonnot C."/>
            <person name="Breuninger H."/>
            <person name="Symeonidi A."/>
            <person name="Radhakrishnan G.V."/>
            <person name="Van Nieuwerburgh F."/>
            <person name="Deforce D."/>
            <person name="Chang C."/>
            <person name="Karol K.G."/>
            <person name="Hedrich R."/>
            <person name="Ulvskov P."/>
            <person name="Glockner G."/>
            <person name="Delwiche C.F."/>
            <person name="Petrasek J."/>
            <person name="Van de Peer Y."/>
            <person name="Friml J."/>
            <person name="Beilby M."/>
            <person name="Dolan L."/>
            <person name="Kohara Y."/>
            <person name="Sugano S."/>
            <person name="Fujiyama A."/>
            <person name="Delaux P.-M."/>
            <person name="Quint M."/>
            <person name="TheiBen G."/>
            <person name="Hagemann M."/>
            <person name="Harholt J."/>
            <person name="Dunand C."/>
            <person name="Zachgo S."/>
            <person name="Langdale J."/>
            <person name="Maumus F."/>
            <person name="Straeten D.V.D."/>
            <person name="Gould S.B."/>
            <person name="Rensing S.A."/>
        </authorList>
    </citation>
    <scope>NUCLEOTIDE SEQUENCE [LARGE SCALE GENOMIC DNA]</scope>
    <source>
        <strain evidence="2 3">S276</strain>
    </source>
</reference>
<evidence type="ECO:0000313" key="3">
    <source>
        <dbReference type="Proteomes" id="UP000265515"/>
    </source>
</evidence>
<comment type="caution">
    <text evidence="2">The sequence shown here is derived from an EMBL/GenBank/DDBJ whole genome shotgun (WGS) entry which is preliminary data.</text>
</comment>
<protein>
    <submittedName>
        <fullName evidence="2">Uncharacterized protein</fullName>
    </submittedName>
</protein>
<evidence type="ECO:0000256" key="1">
    <source>
        <dbReference type="SAM" id="MobiDB-lite"/>
    </source>
</evidence>
<accession>A0A388LN29</accession>
<evidence type="ECO:0000313" key="2">
    <source>
        <dbReference type="EMBL" id="GBG83694.1"/>
    </source>
</evidence>
<dbReference type="AlphaFoldDB" id="A0A388LN29"/>
<dbReference type="Gramene" id="GBG83694">
    <property type="protein sequence ID" value="GBG83694"/>
    <property type="gene ID" value="CBR_g37495"/>
</dbReference>
<dbReference type="EMBL" id="BFEA01000448">
    <property type="protein sequence ID" value="GBG83694.1"/>
    <property type="molecule type" value="Genomic_DNA"/>
</dbReference>
<proteinExistence type="predicted"/>
<organism evidence="2 3">
    <name type="scientific">Chara braunii</name>
    <name type="common">Braun's stonewort</name>
    <dbReference type="NCBI Taxonomy" id="69332"/>
    <lineage>
        <taxon>Eukaryota</taxon>
        <taxon>Viridiplantae</taxon>
        <taxon>Streptophyta</taxon>
        <taxon>Charophyceae</taxon>
        <taxon>Charales</taxon>
        <taxon>Characeae</taxon>
        <taxon>Chara</taxon>
    </lineage>
</organism>
<name>A0A388LN29_CHABU</name>
<feature type="region of interest" description="Disordered" evidence="1">
    <location>
        <begin position="1"/>
        <end position="21"/>
    </location>
</feature>
<gene>
    <name evidence="2" type="ORF">CBR_g37495</name>
</gene>